<accession>A0A2T3YTM0</accession>
<feature type="region of interest" description="Disordered" evidence="1">
    <location>
        <begin position="210"/>
        <end position="283"/>
    </location>
</feature>
<evidence type="ECO:0000313" key="3">
    <source>
        <dbReference type="Proteomes" id="UP000240493"/>
    </source>
</evidence>
<feature type="compositionally biased region" description="Basic and acidic residues" evidence="1">
    <location>
        <begin position="112"/>
        <end position="126"/>
    </location>
</feature>
<gene>
    <name evidence="2" type="ORF">M441DRAFT_73698</name>
</gene>
<feature type="compositionally biased region" description="Basic and acidic residues" evidence="1">
    <location>
        <begin position="220"/>
        <end position="236"/>
    </location>
</feature>
<keyword evidence="3" id="KW-1185">Reference proteome</keyword>
<protein>
    <submittedName>
        <fullName evidence="2">Uncharacterized protein</fullName>
    </submittedName>
</protein>
<sequence>MPTLRERKNPGAGTKVDLGKKAPVSQEAAGLVESESLAAESYEHEGEFSENRNAQPEGVSGSSQSEVGGRKEASGQQKASGRQGKGGVAGEAPSSAADQHSTGAKGHHGKKVKEGMSDKTDEKNDGLARALRAEPGSEDDPSRLAERQMLQRQSLGARGAGPRQGELAGETMYDALDNEVSLWLRQLFDRFHSIRVFAFRDGHRLEDATRHAKASMPAMPEEKSMLRPLQRPETDSRQQQQQQQQQHGLTSGNGRRGSAEGEIDAEEMEHQRYGEAQPQLVPSDVIETMMMAKGRKRESLEGV</sequence>
<dbReference type="OrthoDB" id="5383057at2759"/>
<reference evidence="2 3" key="1">
    <citation type="submission" date="2016-07" db="EMBL/GenBank/DDBJ databases">
        <title>Multiple horizontal gene transfer events from other fungi enriched the ability of initially mycotrophic Trichoderma (Ascomycota) to feed on dead plant biomass.</title>
        <authorList>
            <consortium name="DOE Joint Genome Institute"/>
            <person name="Aerts A."/>
            <person name="Atanasova L."/>
            <person name="Chenthamara K."/>
            <person name="Zhang J."/>
            <person name="Grujic M."/>
            <person name="Henrissat B."/>
            <person name="Kuo A."/>
            <person name="Salamov A."/>
            <person name="Lipzen A."/>
            <person name="Labutti K."/>
            <person name="Barry K."/>
            <person name="Miao Y."/>
            <person name="Rahimi M.J."/>
            <person name="Shen Q."/>
            <person name="Grigoriev I.V."/>
            <person name="Kubicek C.P."/>
            <person name="Druzhinina I.S."/>
        </authorList>
    </citation>
    <scope>NUCLEOTIDE SEQUENCE [LARGE SCALE GENOMIC DNA]</scope>
    <source>
        <strain evidence="2 3">CBS 433.97</strain>
    </source>
</reference>
<evidence type="ECO:0000313" key="2">
    <source>
        <dbReference type="EMBL" id="PTB35921.1"/>
    </source>
</evidence>
<dbReference type="EMBL" id="KZ679272">
    <property type="protein sequence ID" value="PTB35921.1"/>
    <property type="molecule type" value="Genomic_DNA"/>
</dbReference>
<name>A0A2T3YTM0_TRIA4</name>
<evidence type="ECO:0000256" key="1">
    <source>
        <dbReference type="SAM" id="MobiDB-lite"/>
    </source>
</evidence>
<organism evidence="2 3">
    <name type="scientific">Trichoderma asperellum (strain ATCC 204424 / CBS 433.97 / NBRC 101777)</name>
    <dbReference type="NCBI Taxonomy" id="1042311"/>
    <lineage>
        <taxon>Eukaryota</taxon>
        <taxon>Fungi</taxon>
        <taxon>Dikarya</taxon>
        <taxon>Ascomycota</taxon>
        <taxon>Pezizomycotina</taxon>
        <taxon>Sordariomycetes</taxon>
        <taxon>Hypocreomycetidae</taxon>
        <taxon>Hypocreales</taxon>
        <taxon>Hypocreaceae</taxon>
        <taxon>Trichoderma</taxon>
    </lineage>
</organism>
<feature type="compositionally biased region" description="Low complexity" evidence="1">
    <location>
        <begin position="57"/>
        <end position="67"/>
    </location>
</feature>
<proteinExistence type="predicted"/>
<feature type="compositionally biased region" description="Basic and acidic residues" evidence="1">
    <location>
        <begin position="41"/>
        <end position="50"/>
    </location>
</feature>
<dbReference type="AlphaFoldDB" id="A0A2T3YTM0"/>
<dbReference type="Proteomes" id="UP000240493">
    <property type="component" value="Unassembled WGS sequence"/>
</dbReference>
<feature type="region of interest" description="Disordered" evidence="1">
    <location>
        <begin position="1"/>
        <end position="164"/>
    </location>
</feature>